<dbReference type="GO" id="GO:0046872">
    <property type="term" value="F:metal ion binding"/>
    <property type="evidence" value="ECO:0007669"/>
    <property type="project" value="UniProtKB-KW"/>
</dbReference>
<organism evidence="6">
    <name type="scientific">marine metagenome</name>
    <dbReference type="NCBI Taxonomy" id="408172"/>
    <lineage>
        <taxon>unclassified sequences</taxon>
        <taxon>metagenomes</taxon>
        <taxon>ecological metagenomes</taxon>
    </lineage>
</organism>
<dbReference type="InterPro" id="IPR005123">
    <property type="entry name" value="Oxoglu/Fe-dep_dioxygenase_dom"/>
</dbReference>
<feature type="domain" description="Fe2OG dioxygenase" evidence="5">
    <location>
        <begin position="165"/>
        <end position="269"/>
    </location>
</feature>
<dbReference type="InterPro" id="IPR026992">
    <property type="entry name" value="DIOX_N"/>
</dbReference>
<dbReference type="EMBL" id="UINC01006245">
    <property type="protein sequence ID" value="SVA26361.1"/>
    <property type="molecule type" value="Genomic_DNA"/>
</dbReference>
<dbReference type="PROSITE" id="PS51471">
    <property type="entry name" value="FE2OG_OXY"/>
    <property type="match status" value="1"/>
</dbReference>
<dbReference type="PRINTS" id="PR00682">
    <property type="entry name" value="IPNSYNTHASE"/>
</dbReference>
<keyword evidence="2" id="KW-0479">Metal-binding</keyword>
<dbReference type="Pfam" id="PF14226">
    <property type="entry name" value="DIOX_N"/>
    <property type="match status" value="1"/>
</dbReference>
<dbReference type="SUPFAM" id="SSF51197">
    <property type="entry name" value="Clavaminate synthase-like"/>
    <property type="match status" value="1"/>
</dbReference>
<dbReference type="PANTHER" id="PTHR10209">
    <property type="entry name" value="OXIDOREDUCTASE, 2OG-FE II OXYGENASE FAMILY PROTEIN"/>
    <property type="match status" value="1"/>
</dbReference>
<evidence type="ECO:0000259" key="5">
    <source>
        <dbReference type="PROSITE" id="PS51471"/>
    </source>
</evidence>
<dbReference type="Gene3D" id="2.60.120.330">
    <property type="entry name" value="B-lactam Antibiotic, Isopenicillin N Synthase, Chain"/>
    <property type="match status" value="1"/>
</dbReference>
<reference evidence="6" key="1">
    <citation type="submission" date="2018-05" db="EMBL/GenBank/DDBJ databases">
        <authorList>
            <person name="Lanie J.A."/>
            <person name="Ng W.-L."/>
            <person name="Kazmierczak K.M."/>
            <person name="Andrzejewski T.M."/>
            <person name="Davidsen T.M."/>
            <person name="Wayne K.J."/>
            <person name="Tettelin H."/>
            <person name="Glass J.I."/>
            <person name="Rusch D."/>
            <person name="Podicherti R."/>
            <person name="Tsui H.-C.T."/>
            <person name="Winkler M.E."/>
        </authorList>
    </citation>
    <scope>NUCLEOTIDE SEQUENCE</scope>
</reference>
<evidence type="ECO:0000256" key="1">
    <source>
        <dbReference type="ARBA" id="ARBA00008056"/>
    </source>
</evidence>
<dbReference type="Pfam" id="PF03171">
    <property type="entry name" value="2OG-FeII_Oxy"/>
    <property type="match status" value="1"/>
</dbReference>
<dbReference type="InterPro" id="IPR044861">
    <property type="entry name" value="IPNS-like_FE2OG_OXY"/>
</dbReference>
<comment type="similarity">
    <text evidence="1">Belongs to the iron/ascorbate-dependent oxidoreductase family.</text>
</comment>
<evidence type="ECO:0000256" key="4">
    <source>
        <dbReference type="ARBA" id="ARBA00023004"/>
    </source>
</evidence>
<name>A0A381UF46_9ZZZZ</name>
<evidence type="ECO:0000256" key="3">
    <source>
        <dbReference type="ARBA" id="ARBA00023002"/>
    </source>
</evidence>
<dbReference type="GO" id="GO:0016491">
    <property type="term" value="F:oxidoreductase activity"/>
    <property type="evidence" value="ECO:0007669"/>
    <property type="project" value="UniProtKB-KW"/>
</dbReference>
<dbReference type="InterPro" id="IPR027443">
    <property type="entry name" value="IPNS-like_sf"/>
</dbReference>
<accession>A0A381UF46</accession>
<evidence type="ECO:0000313" key="6">
    <source>
        <dbReference type="EMBL" id="SVA26361.1"/>
    </source>
</evidence>
<dbReference type="AlphaFoldDB" id="A0A381UF46"/>
<dbReference type="PANTHER" id="PTHR10209:SF881">
    <property type="entry name" value="FI07970P-RELATED"/>
    <property type="match status" value="1"/>
</dbReference>
<gene>
    <name evidence="6" type="ORF">METZ01_LOCUS79215</name>
</gene>
<protein>
    <recommendedName>
        <fullName evidence="5">Fe2OG dioxygenase domain-containing protein</fullName>
    </recommendedName>
</protein>
<keyword evidence="4" id="KW-0408">Iron</keyword>
<proteinExistence type="inferred from homology"/>
<evidence type="ECO:0000256" key="2">
    <source>
        <dbReference type="ARBA" id="ARBA00022723"/>
    </source>
</evidence>
<sequence length="310" mass="35593">MSGSVETISFDLWDKDPEQFAERLGQSHKSTGFCGIKDHPIKKELVNSCVAMFADFFAQSEELKMKYFDEDIGGARGYTPYKIETPKGGQHADLKEFWQMGRELPENHPYKKFMFDNVYVSEIPEFKDRIQKLFKAFDLFGKQLMQAIAIYLDLDQHYFNSAIDNGNSVLRAIHYPPVESEDPGERSGAHGDINLITLLVGGHKPGLQIFINNQWVPVYSERDTVLCNVGDMLERFTNNYLPSVKHRVTTGPTKITDSARYSIPFFLHPNPDWLIETLPSCIDAEHPDLYPESILTDDFLQQRLYEIKLL</sequence>
<keyword evidence="3" id="KW-0560">Oxidoreductase</keyword>